<dbReference type="PANTHER" id="PTHR33993:SF2">
    <property type="entry name" value="VOC DOMAIN-CONTAINING PROTEIN"/>
    <property type="match status" value="1"/>
</dbReference>
<comment type="caution">
    <text evidence="2">The sequence shown here is derived from an EMBL/GenBank/DDBJ whole genome shotgun (WGS) entry which is preliminary data.</text>
</comment>
<dbReference type="PANTHER" id="PTHR33993">
    <property type="entry name" value="GLYOXALASE-RELATED"/>
    <property type="match status" value="1"/>
</dbReference>
<dbReference type="AlphaFoldDB" id="V6SHD7"/>
<name>V6SHD7_9FLAO</name>
<dbReference type="InterPro" id="IPR037523">
    <property type="entry name" value="VOC_core"/>
</dbReference>
<accession>V6SHD7</accession>
<dbReference type="CDD" id="cd07247">
    <property type="entry name" value="SgaA_N_like"/>
    <property type="match status" value="1"/>
</dbReference>
<dbReference type="OrthoDB" id="9804235at2"/>
<dbReference type="InterPro" id="IPR052164">
    <property type="entry name" value="Anthracycline_SecMetBiosynth"/>
</dbReference>
<keyword evidence="3" id="KW-1185">Reference proteome</keyword>
<evidence type="ECO:0000259" key="1">
    <source>
        <dbReference type="PROSITE" id="PS51819"/>
    </source>
</evidence>
<proteinExistence type="predicted"/>
<dbReference type="PATRIC" id="fig|1341181.4.peg.2883"/>
<protein>
    <recommendedName>
        <fullName evidence="1">VOC domain-containing protein</fullName>
    </recommendedName>
</protein>
<evidence type="ECO:0000313" key="2">
    <source>
        <dbReference type="EMBL" id="ESU26118.1"/>
    </source>
</evidence>
<reference evidence="2 3" key="1">
    <citation type="submission" date="2013-08" db="EMBL/GenBank/DDBJ databases">
        <title>Flavobacterium limnosediminis JC2902 genome sequencing.</title>
        <authorList>
            <person name="Lee K."/>
            <person name="Yi H."/>
            <person name="Park S."/>
            <person name="Chun J."/>
        </authorList>
    </citation>
    <scope>NUCLEOTIDE SEQUENCE [LARGE SCALE GENOMIC DNA]</scope>
    <source>
        <strain evidence="2 3">JC2902</strain>
    </source>
</reference>
<feature type="domain" description="VOC" evidence="1">
    <location>
        <begin position="5"/>
        <end position="121"/>
    </location>
</feature>
<dbReference type="RefSeq" id="WP_023580479.1">
    <property type="nucleotide sequence ID" value="NZ_AVGG01000020.1"/>
</dbReference>
<dbReference type="Proteomes" id="UP000018004">
    <property type="component" value="Unassembled WGS sequence"/>
</dbReference>
<dbReference type="InterPro" id="IPR029068">
    <property type="entry name" value="Glyas_Bleomycin-R_OHBP_Dase"/>
</dbReference>
<dbReference type="Gene3D" id="3.10.180.10">
    <property type="entry name" value="2,3-Dihydroxybiphenyl 1,2-Dioxygenase, domain 1"/>
    <property type="match status" value="1"/>
</dbReference>
<dbReference type="SUPFAM" id="SSF54593">
    <property type="entry name" value="Glyoxalase/Bleomycin resistance protein/Dihydroxybiphenyl dioxygenase"/>
    <property type="match status" value="1"/>
</dbReference>
<sequence length="122" mass="13965">MEKNWTHWFEIPVSNFERAKKFYETIFDTQIEDVEFGPVRMGIFPHKETGCSLCYNEEFYQPGANGPVVYMDANPDLQPVLDKMEAAGGKIIVGKKQISPEYGYMAVFMDSEGNRMALHSNN</sequence>
<dbReference type="EMBL" id="AVGG01000020">
    <property type="protein sequence ID" value="ESU26118.1"/>
    <property type="molecule type" value="Genomic_DNA"/>
</dbReference>
<dbReference type="InterPro" id="IPR004360">
    <property type="entry name" value="Glyas_Fos-R_dOase_dom"/>
</dbReference>
<gene>
    <name evidence="2" type="ORF">FLJC2902T_29330</name>
</gene>
<evidence type="ECO:0000313" key="3">
    <source>
        <dbReference type="Proteomes" id="UP000018004"/>
    </source>
</evidence>
<dbReference type="STRING" id="1341181.FLJC2902T_29330"/>
<dbReference type="eggNOG" id="COG3324">
    <property type="taxonomic scope" value="Bacteria"/>
</dbReference>
<dbReference type="PROSITE" id="PS51819">
    <property type="entry name" value="VOC"/>
    <property type="match status" value="1"/>
</dbReference>
<organism evidence="2 3">
    <name type="scientific">Flavobacterium limnosediminis JC2902</name>
    <dbReference type="NCBI Taxonomy" id="1341181"/>
    <lineage>
        <taxon>Bacteria</taxon>
        <taxon>Pseudomonadati</taxon>
        <taxon>Bacteroidota</taxon>
        <taxon>Flavobacteriia</taxon>
        <taxon>Flavobacteriales</taxon>
        <taxon>Flavobacteriaceae</taxon>
        <taxon>Flavobacterium</taxon>
    </lineage>
</organism>
<dbReference type="Pfam" id="PF00903">
    <property type="entry name" value="Glyoxalase"/>
    <property type="match status" value="1"/>
</dbReference>